<evidence type="ECO:0000256" key="1">
    <source>
        <dbReference type="SAM" id="SignalP"/>
    </source>
</evidence>
<dbReference type="EMBL" id="DTQM01000148">
    <property type="protein sequence ID" value="HGC43049.1"/>
    <property type="molecule type" value="Genomic_DNA"/>
</dbReference>
<reference evidence="2" key="1">
    <citation type="journal article" date="2020" name="mSystems">
        <title>Genome- and Community-Level Interaction Insights into Carbon Utilization and Element Cycling Functions of Hydrothermarchaeota in Hydrothermal Sediment.</title>
        <authorList>
            <person name="Zhou Z."/>
            <person name="Liu Y."/>
            <person name="Xu W."/>
            <person name="Pan J."/>
            <person name="Luo Z.H."/>
            <person name="Li M."/>
        </authorList>
    </citation>
    <scope>NUCLEOTIDE SEQUENCE</scope>
    <source>
        <strain evidence="2">SpSt-997</strain>
    </source>
</reference>
<feature type="signal peptide" evidence="1">
    <location>
        <begin position="1"/>
        <end position="27"/>
    </location>
</feature>
<name>A0A8J4M668_9PROT</name>
<protein>
    <submittedName>
        <fullName evidence="2">Uncharacterized protein</fullName>
    </submittedName>
</protein>
<sequence>MSRAFRRLAAAAAGLAVVLLLVAPARAQITFPSAAPISAGNVIVRTQPTATEESQGVQSLYDENIVLYGASPDLAFILENKSIVSNSANIVTNGKTAALTATGFGDTVLDTRYNLYEADGIGSTFRIAPYIGIDLPTGMDNTNAFMPRELQPASAAWGTREALTASWQTLFWNAQALIGYQNYASSSGFQPGSSLLADAAFHYMIWPSDLDREVPAEVFASLESNYSLGAVDRMNGEAISGTGGQLWTVDPGILYSEPTWGTAFTALLPILQQYRGPGAPRYDYGFELTFRYSFFTYHHW</sequence>
<evidence type="ECO:0000313" key="2">
    <source>
        <dbReference type="EMBL" id="HGC43049.1"/>
    </source>
</evidence>
<feature type="chain" id="PRO_5035226298" evidence="1">
    <location>
        <begin position="28"/>
        <end position="300"/>
    </location>
</feature>
<keyword evidence="1" id="KW-0732">Signal</keyword>
<proteinExistence type="predicted"/>
<dbReference type="Pfam" id="PF13557">
    <property type="entry name" value="Phenol_MetA_deg"/>
    <property type="match status" value="1"/>
</dbReference>
<dbReference type="InterPro" id="IPR025737">
    <property type="entry name" value="FApF"/>
</dbReference>
<dbReference type="AlphaFoldDB" id="A0A8J4M668"/>
<organism evidence="2">
    <name type="scientific">Acidicaldus sp</name>
    <dbReference type="NCBI Taxonomy" id="1872105"/>
    <lineage>
        <taxon>Bacteria</taxon>
        <taxon>Pseudomonadati</taxon>
        <taxon>Pseudomonadota</taxon>
        <taxon>Alphaproteobacteria</taxon>
        <taxon>Acetobacterales</taxon>
        <taxon>Acetobacteraceae</taxon>
        <taxon>Acidicaldus</taxon>
    </lineage>
</organism>
<accession>A0A8J4M668</accession>
<gene>
    <name evidence="2" type="ORF">ENY07_07500</name>
</gene>
<comment type="caution">
    <text evidence="2">The sequence shown here is derived from an EMBL/GenBank/DDBJ whole genome shotgun (WGS) entry which is preliminary data.</text>
</comment>